<dbReference type="Proteomes" id="UP000077881">
    <property type="component" value="Unassembled WGS sequence"/>
</dbReference>
<proteinExistence type="predicted"/>
<accession>A0A178A1K1</accession>
<feature type="transmembrane region" description="Helical" evidence="1">
    <location>
        <begin position="92"/>
        <end position="111"/>
    </location>
</feature>
<dbReference type="RefSeq" id="WP_057988341.1">
    <property type="nucleotide sequence ID" value="NZ_JAGGKH010000003.1"/>
</dbReference>
<organism evidence="2 3">
    <name type="scientific">Lederbergia galactosidilytica</name>
    <dbReference type="NCBI Taxonomy" id="217031"/>
    <lineage>
        <taxon>Bacteria</taxon>
        <taxon>Bacillati</taxon>
        <taxon>Bacillota</taxon>
        <taxon>Bacilli</taxon>
        <taxon>Bacillales</taxon>
        <taxon>Bacillaceae</taxon>
        <taxon>Lederbergia</taxon>
    </lineage>
</organism>
<dbReference type="OrthoDB" id="9988345at2"/>
<sequence>MSTGLLIQLFKSFNNPNLEGDERQIQETNKIMSMGLLMLISTMVVYSIVFEAVTMRTEINIPFSFFEQMMFMVGIICFICSLFLCKAGSASGITAFVIIFSGCVFPTFLLSRLPIVFLDGYQIISLLISLVIFPLFILSSYFLFNYLFQRSSLID</sequence>
<dbReference type="PATRIC" id="fig|217031.6.peg.1322"/>
<protein>
    <submittedName>
        <fullName evidence="2">Uncharacterized protein</fullName>
    </submittedName>
</protein>
<dbReference type="EMBL" id="LDJR01000028">
    <property type="protein sequence ID" value="OAK73992.1"/>
    <property type="molecule type" value="Genomic_DNA"/>
</dbReference>
<keyword evidence="1" id="KW-1133">Transmembrane helix</keyword>
<gene>
    <name evidence="2" type="ORF">ABB05_06120</name>
</gene>
<dbReference type="STRING" id="217031.ABB05_06120"/>
<evidence type="ECO:0000256" key="1">
    <source>
        <dbReference type="SAM" id="Phobius"/>
    </source>
</evidence>
<keyword evidence="3" id="KW-1185">Reference proteome</keyword>
<comment type="caution">
    <text evidence="2">The sequence shown here is derived from an EMBL/GenBank/DDBJ whole genome shotgun (WGS) entry which is preliminary data.</text>
</comment>
<evidence type="ECO:0000313" key="3">
    <source>
        <dbReference type="Proteomes" id="UP000077881"/>
    </source>
</evidence>
<keyword evidence="1" id="KW-0812">Transmembrane</keyword>
<name>A0A178A1K1_9BACI</name>
<keyword evidence="1" id="KW-0472">Membrane</keyword>
<feature type="transmembrane region" description="Helical" evidence="1">
    <location>
        <begin position="69"/>
        <end position="85"/>
    </location>
</feature>
<reference evidence="2 3" key="1">
    <citation type="submission" date="2015-05" db="EMBL/GenBank/DDBJ databases">
        <title>Comparison of genome.</title>
        <authorList>
            <person name="Zheng Z."/>
            <person name="Sun M."/>
        </authorList>
    </citation>
    <scope>NUCLEOTIDE SEQUENCE [LARGE SCALE GENOMIC DNA]</scope>
    <source>
        <strain evidence="2 3">G25-74</strain>
    </source>
</reference>
<evidence type="ECO:0000313" key="2">
    <source>
        <dbReference type="EMBL" id="OAK73992.1"/>
    </source>
</evidence>
<dbReference type="AlphaFoldDB" id="A0A178A1K1"/>
<feature type="transmembrane region" description="Helical" evidence="1">
    <location>
        <begin position="123"/>
        <end position="148"/>
    </location>
</feature>
<feature type="transmembrane region" description="Helical" evidence="1">
    <location>
        <begin position="31"/>
        <end position="49"/>
    </location>
</feature>